<dbReference type="InterPro" id="IPR015424">
    <property type="entry name" value="PyrdxlP-dep_Trfase"/>
</dbReference>
<dbReference type="EMBL" id="AUPL01006665">
    <property type="protein sequence ID" value="ESL05677.1"/>
    <property type="molecule type" value="Genomic_DNA"/>
</dbReference>
<dbReference type="PANTHER" id="PTHR11999">
    <property type="entry name" value="GROUP II PYRIDOXAL-5-PHOSPHATE DECARBOXYLASE"/>
    <property type="match status" value="1"/>
</dbReference>
<comment type="cofactor">
    <cofactor evidence="1">
        <name>pyridoxal 5'-phosphate</name>
        <dbReference type="ChEBI" id="CHEBI:597326"/>
    </cofactor>
</comment>
<dbReference type="GO" id="GO:0016831">
    <property type="term" value="F:carboxy-lyase activity"/>
    <property type="evidence" value="ECO:0007669"/>
    <property type="project" value="UniProtKB-KW"/>
</dbReference>
<dbReference type="SUPFAM" id="SSF53383">
    <property type="entry name" value="PLP-dependent transferases"/>
    <property type="match status" value="1"/>
</dbReference>
<keyword evidence="3" id="KW-0663">Pyridoxal phosphate</keyword>
<evidence type="ECO:0000256" key="4">
    <source>
        <dbReference type="ARBA" id="ARBA00023239"/>
    </source>
</evidence>
<dbReference type="InterPro" id="IPR002129">
    <property type="entry name" value="PyrdxlP-dep_de-COase"/>
</dbReference>
<organism evidence="5 6">
    <name type="scientific">Trypanosoma rangeli SC58</name>
    <dbReference type="NCBI Taxonomy" id="429131"/>
    <lineage>
        <taxon>Eukaryota</taxon>
        <taxon>Discoba</taxon>
        <taxon>Euglenozoa</taxon>
        <taxon>Kinetoplastea</taxon>
        <taxon>Metakinetoplastina</taxon>
        <taxon>Trypanosomatida</taxon>
        <taxon>Trypanosomatidae</taxon>
        <taxon>Trypanosoma</taxon>
        <taxon>Herpetosoma</taxon>
    </lineage>
</organism>
<dbReference type="GO" id="GO:0019752">
    <property type="term" value="P:carboxylic acid metabolic process"/>
    <property type="evidence" value="ECO:0007669"/>
    <property type="project" value="InterPro"/>
</dbReference>
<proteinExistence type="predicted"/>
<dbReference type="InterPro" id="IPR010977">
    <property type="entry name" value="Aromatic_deC"/>
</dbReference>
<evidence type="ECO:0008006" key="7">
    <source>
        <dbReference type="Google" id="ProtNLM"/>
    </source>
</evidence>
<keyword evidence="2" id="KW-0210">Decarboxylase</keyword>
<dbReference type="Pfam" id="PF00282">
    <property type="entry name" value="Pyridoxal_deC"/>
    <property type="match status" value="1"/>
</dbReference>
<dbReference type="VEuPathDB" id="TriTrypDB:TRSC58_06665"/>
<evidence type="ECO:0000313" key="6">
    <source>
        <dbReference type="Proteomes" id="UP000031737"/>
    </source>
</evidence>
<dbReference type="Proteomes" id="UP000031737">
    <property type="component" value="Unassembled WGS sequence"/>
</dbReference>
<evidence type="ECO:0000313" key="5">
    <source>
        <dbReference type="EMBL" id="ESL05677.1"/>
    </source>
</evidence>
<dbReference type="GO" id="GO:0030170">
    <property type="term" value="F:pyridoxal phosphate binding"/>
    <property type="evidence" value="ECO:0007669"/>
    <property type="project" value="InterPro"/>
</dbReference>
<keyword evidence="4" id="KW-0456">Lyase</keyword>
<dbReference type="PANTHER" id="PTHR11999:SF70">
    <property type="entry name" value="MIP05841P"/>
    <property type="match status" value="1"/>
</dbReference>
<evidence type="ECO:0000256" key="2">
    <source>
        <dbReference type="ARBA" id="ARBA00022793"/>
    </source>
</evidence>
<evidence type="ECO:0000256" key="1">
    <source>
        <dbReference type="ARBA" id="ARBA00001933"/>
    </source>
</evidence>
<reference evidence="5 6" key="1">
    <citation type="submission" date="2013-07" db="EMBL/GenBank/DDBJ databases">
        <authorList>
            <person name="Stoco P.H."/>
            <person name="Wagner G."/>
            <person name="Gerber A."/>
            <person name="Zaha A."/>
            <person name="Thompson C."/>
            <person name="Bartholomeu D.C."/>
            <person name="Luckemeyer D.D."/>
            <person name="Bahia D."/>
            <person name="Loreto E."/>
            <person name="Prestes E.B."/>
            <person name="Lima F.M."/>
            <person name="Rodrigues-Luiz G."/>
            <person name="Vallejo G.A."/>
            <person name="Filho J.F."/>
            <person name="Monteiro K.M."/>
            <person name="Tyler K.M."/>
            <person name="de Almeida L.G."/>
            <person name="Ortiz M.F."/>
            <person name="Siervo M.A."/>
            <person name="de Moraes M.H."/>
            <person name="Cunha O.L."/>
            <person name="Mendonca-Neto R."/>
            <person name="Silva R."/>
            <person name="Teixeira S.M."/>
            <person name="Murta S.M."/>
            <person name="Sincero T.C."/>
            <person name="Mendes T.A."/>
            <person name="Urmenyi T.P."/>
            <person name="Silva V.G."/>
            <person name="da Rocha W.D."/>
            <person name="Andersson B."/>
            <person name="Romanha A.J."/>
            <person name="Steindel M."/>
            <person name="de Vasconcelos A.T."/>
            <person name="Grisard E.C."/>
        </authorList>
    </citation>
    <scope>NUCLEOTIDE SEQUENCE [LARGE SCALE GENOMIC DNA]</scope>
    <source>
        <strain evidence="5 6">SC58</strain>
    </source>
</reference>
<dbReference type="OrthoDB" id="639767at2759"/>
<dbReference type="InterPro" id="IPR015421">
    <property type="entry name" value="PyrdxlP-dep_Trfase_major"/>
</dbReference>
<dbReference type="Gene3D" id="3.40.640.10">
    <property type="entry name" value="Type I PLP-dependent aspartate aminotransferase-like (Major domain)"/>
    <property type="match status" value="1"/>
</dbReference>
<dbReference type="GO" id="GO:0005737">
    <property type="term" value="C:cytoplasm"/>
    <property type="evidence" value="ECO:0007669"/>
    <property type="project" value="TreeGrafter"/>
</dbReference>
<dbReference type="AlphaFoldDB" id="A0A061IXE3"/>
<evidence type="ECO:0000256" key="3">
    <source>
        <dbReference type="ARBA" id="ARBA00022898"/>
    </source>
</evidence>
<gene>
    <name evidence="5" type="ORF">TRSC58_06665</name>
</gene>
<accession>A0A061IXE3</accession>
<keyword evidence="6" id="KW-1185">Reference proteome</keyword>
<protein>
    <recommendedName>
        <fullName evidence="7">Tyrosine decarboxylase</fullName>
    </recommendedName>
</protein>
<sequence>MVDTAQLSRLSTNLFFTAVRFVSWTHCFFCFCFCLALTHGHSPAFKHAYSHCEANRAAGAQTAVIREMWCSRPKYRYGVTALLERGVQFLSSLLHDVPHSSPPLLRFNPPSLWGKSGCTSEEWERCLEESLRRGGAARCLLDAQPHAVEVRASLVAAFFSKPHWNNAATHGMDGNSLALLEKDVANTVAALLRLPARFLWAPRVEGDATIEEPRGAQHFSTKLRDASRALQMAASQHPAVHGSGGRTVGAGGDGGMLHSTSLESLIVLLTTARTQAHARYLSAHFSGPEEEARLTQRLVLYCSDQCQPLLRKAARCIGIQHIRVLQTVYSPHVHNYPMQLEMLKASLAEDVARGLYPLLVCGVFGALTTAAVDPLEELAELCRRVKVWFHIDASHSGLALAAAAAPVAKEELAKRVGPTLVEEMDTVAEQMWEQRTLSFHKAALLADSIHFGISTSFLPALSANSSAALLYVAETAKVAVTMRRMHAEDEAGGNMWCTPGVVDSFPLRLDCPEMRSGEIIRLALMLMLCNPASMGRLVRAHQAALRYFEQRVRADGRFDCSVHASCFGMVLFRWLTLADEETTALMKRWSDVLASSHAMGGIESGGYPHRVSLGLTRIQRRVHVCVSLVAGGDDGEACMRRCDVDALVDSLKGVADAWSNNSASLTAATTSKLVA</sequence>
<comment type="caution">
    <text evidence="5">The sequence shown here is derived from an EMBL/GenBank/DDBJ whole genome shotgun (WGS) entry which is preliminary data.</text>
</comment>
<name>A0A061IXE3_TRYRA</name>